<dbReference type="Pfam" id="PF00431">
    <property type="entry name" value="CUB"/>
    <property type="match status" value="3"/>
</dbReference>
<evidence type="ECO:0000256" key="2">
    <source>
        <dbReference type="ARBA" id="ARBA00022670"/>
    </source>
</evidence>
<dbReference type="PROSITE" id="PS00136">
    <property type="entry name" value="SUBTILASE_ASP"/>
    <property type="match status" value="1"/>
</dbReference>
<feature type="active site" description="Charge relay system" evidence="8">
    <location>
        <position position="136"/>
    </location>
</feature>
<feature type="domain" description="CUB" evidence="12">
    <location>
        <begin position="614"/>
        <end position="727"/>
    </location>
</feature>
<evidence type="ECO:0000313" key="14">
    <source>
        <dbReference type="Proteomes" id="UP000230750"/>
    </source>
</evidence>
<dbReference type="PROSITE" id="PS51892">
    <property type="entry name" value="SUBTILASE"/>
    <property type="match status" value="1"/>
</dbReference>
<comment type="similarity">
    <text evidence="1 8 9">Belongs to the peptidase S8 family.</text>
</comment>
<evidence type="ECO:0000256" key="11">
    <source>
        <dbReference type="SAM" id="SignalP"/>
    </source>
</evidence>
<keyword evidence="5 8" id="KW-0720">Serine protease</keyword>
<evidence type="ECO:0000256" key="1">
    <source>
        <dbReference type="ARBA" id="ARBA00011073"/>
    </source>
</evidence>
<dbReference type="InterPro" id="IPR000859">
    <property type="entry name" value="CUB_dom"/>
</dbReference>
<feature type="chain" id="PRO_5013903266" evidence="11">
    <location>
        <begin position="16"/>
        <end position="727"/>
    </location>
</feature>
<dbReference type="InterPro" id="IPR015500">
    <property type="entry name" value="Peptidase_S8_subtilisin-rel"/>
</dbReference>
<dbReference type="Proteomes" id="UP000230750">
    <property type="component" value="Unassembled WGS sequence"/>
</dbReference>
<dbReference type="InterPro" id="IPR000209">
    <property type="entry name" value="Peptidase_S8/S53_dom"/>
</dbReference>
<dbReference type="Gene3D" id="3.40.50.200">
    <property type="entry name" value="Peptidase S8/S53 domain"/>
    <property type="match status" value="2"/>
</dbReference>
<dbReference type="Pfam" id="PF05922">
    <property type="entry name" value="Inhibitor_I9"/>
    <property type="match status" value="1"/>
</dbReference>
<evidence type="ECO:0000256" key="4">
    <source>
        <dbReference type="ARBA" id="ARBA00022801"/>
    </source>
</evidence>
<dbReference type="InterPro" id="IPR023828">
    <property type="entry name" value="Peptidase_S8_Ser-AS"/>
</dbReference>
<feature type="active site" description="Charge relay system" evidence="8">
    <location>
        <position position="278"/>
    </location>
</feature>
<evidence type="ECO:0000256" key="5">
    <source>
        <dbReference type="ARBA" id="ARBA00022825"/>
    </source>
</evidence>
<dbReference type="STRING" id="307972.A0A2G8K9E4"/>
<evidence type="ECO:0000256" key="10">
    <source>
        <dbReference type="SAM" id="MobiDB-lite"/>
    </source>
</evidence>
<dbReference type="InterPro" id="IPR036852">
    <property type="entry name" value="Peptidase_S8/S53_dom_sf"/>
</dbReference>
<feature type="domain" description="CUB" evidence="12">
    <location>
        <begin position="485"/>
        <end position="598"/>
    </location>
</feature>
<feature type="active site" description="Charge relay system" evidence="8">
    <location>
        <position position="168"/>
    </location>
</feature>
<dbReference type="Gene3D" id="2.60.120.290">
    <property type="entry name" value="Spermadhesin, CUB domain"/>
    <property type="match status" value="3"/>
</dbReference>
<organism evidence="13 14">
    <name type="scientific">Stichopus japonicus</name>
    <name type="common">Sea cucumber</name>
    <dbReference type="NCBI Taxonomy" id="307972"/>
    <lineage>
        <taxon>Eukaryota</taxon>
        <taxon>Metazoa</taxon>
        <taxon>Echinodermata</taxon>
        <taxon>Eleutherozoa</taxon>
        <taxon>Echinozoa</taxon>
        <taxon>Holothuroidea</taxon>
        <taxon>Aspidochirotacea</taxon>
        <taxon>Aspidochirotida</taxon>
        <taxon>Stichopodidae</taxon>
        <taxon>Apostichopus</taxon>
    </lineage>
</organism>
<evidence type="ECO:0000256" key="9">
    <source>
        <dbReference type="RuleBase" id="RU003355"/>
    </source>
</evidence>
<evidence type="ECO:0000313" key="13">
    <source>
        <dbReference type="EMBL" id="PIK44612.1"/>
    </source>
</evidence>
<dbReference type="InterPro" id="IPR010259">
    <property type="entry name" value="S8pro/Inhibitor_I9"/>
</dbReference>
<keyword evidence="6 7" id="KW-1015">Disulfide bond</keyword>
<feature type="signal peptide" evidence="11">
    <location>
        <begin position="1"/>
        <end position="15"/>
    </location>
</feature>
<dbReference type="AlphaFoldDB" id="A0A2G8K9E4"/>
<comment type="caution">
    <text evidence="13">The sequence shown here is derived from an EMBL/GenBank/DDBJ whole genome shotgun (WGS) entry which is preliminary data.</text>
</comment>
<evidence type="ECO:0000256" key="7">
    <source>
        <dbReference type="PROSITE-ProRule" id="PRU00059"/>
    </source>
</evidence>
<dbReference type="InterPro" id="IPR035914">
    <property type="entry name" value="Sperma_CUB_dom_sf"/>
</dbReference>
<dbReference type="FunFam" id="2.60.120.290:FF:000013">
    <property type="entry name" value="Membrane frizzled-related protein"/>
    <property type="match status" value="3"/>
</dbReference>
<protein>
    <submittedName>
        <fullName evidence="13">Putative tolloid-like protein 1</fullName>
    </submittedName>
</protein>
<dbReference type="InterPro" id="IPR037045">
    <property type="entry name" value="S8pro/Inhibitor_I9_sf"/>
</dbReference>
<dbReference type="GO" id="GO:0006508">
    <property type="term" value="P:proteolysis"/>
    <property type="evidence" value="ECO:0007669"/>
    <property type="project" value="UniProtKB-KW"/>
</dbReference>
<dbReference type="PROSITE" id="PS00138">
    <property type="entry name" value="SUBTILASE_SER"/>
    <property type="match status" value="1"/>
</dbReference>
<feature type="domain" description="CUB" evidence="12">
    <location>
        <begin position="349"/>
        <end position="462"/>
    </location>
</feature>
<keyword evidence="11" id="KW-0732">Signal</keyword>
<dbReference type="InterPro" id="IPR023827">
    <property type="entry name" value="Peptidase_S8_Asp-AS"/>
</dbReference>
<comment type="caution">
    <text evidence="7">Lacks conserved residue(s) required for the propagation of feature annotation.</text>
</comment>
<dbReference type="PANTHER" id="PTHR24251:SF30">
    <property type="entry name" value="MEMBRANE FRIZZLED-RELATED PROTEIN"/>
    <property type="match status" value="1"/>
</dbReference>
<dbReference type="Gene3D" id="3.30.70.80">
    <property type="entry name" value="Peptidase S8 propeptide/proteinase inhibitor I9"/>
    <property type="match status" value="1"/>
</dbReference>
<dbReference type="PROSITE" id="PS00137">
    <property type="entry name" value="SUBTILASE_HIS"/>
    <property type="match status" value="1"/>
</dbReference>
<dbReference type="PRINTS" id="PR00723">
    <property type="entry name" value="SUBTILISIN"/>
</dbReference>
<dbReference type="InterPro" id="IPR034193">
    <property type="entry name" value="PCSK9_ProteinaseK-like"/>
</dbReference>
<dbReference type="PROSITE" id="PS01180">
    <property type="entry name" value="CUB"/>
    <property type="match status" value="3"/>
</dbReference>
<dbReference type="InterPro" id="IPR022398">
    <property type="entry name" value="Peptidase_S8_His-AS"/>
</dbReference>
<keyword evidence="14" id="KW-1185">Reference proteome</keyword>
<dbReference type="OrthoDB" id="6116165at2759"/>
<proteinExistence type="inferred from homology"/>
<dbReference type="Pfam" id="PF00082">
    <property type="entry name" value="Peptidase_S8"/>
    <property type="match status" value="2"/>
</dbReference>
<name>A0A2G8K9E4_STIJA</name>
<dbReference type="CDD" id="cd04077">
    <property type="entry name" value="Peptidases_S8_PCSK9_ProteinaseK_like"/>
    <property type="match status" value="1"/>
</dbReference>
<evidence type="ECO:0000256" key="6">
    <source>
        <dbReference type="ARBA" id="ARBA00023157"/>
    </source>
</evidence>
<feature type="region of interest" description="Disordered" evidence="10">
    <location>
        <begin position="603"/>
        <end position="623"/>
    </location>
</feature>
<dbReference type="SMART" id="SM00042">
    <property type="entry name" value="CUB"/>
    <property type="match status" value="3"/>
</dbReference>
<dbReference type="SUPFAM" id="SSF54897">
    <property type="entry name" value="Protease propeptides/inhibitors"/>
    <property type="match status" value="1"/>
</dbReference>
<dbReference type="CDD" id="cd00041">
    <property type="entry name" value="CUB"/>
    <property type="match status" value="3"/>
</dbReference>
<sequence>MKLFLLFMLVATASALAPILRTQDSVPDRYIVKLKDGADLNAVLRHVQLTAAFDSRVKVTHTFENVFRGFSARLTDTLLATLRNIDAVEYVEEDNIMKIAQLDSWGLDRVDQFSLPLDNTYAPIGDGAGVHVYVLDTGINEPHVDFQGRGVNAYDAISGGDGVDCNGHGTHCCGTIAGGAFGVAKAVTVYGVRVLDCGGSGYTSDIVAACDWVIANGNRPAVGSMSLGAITVGATDSDDVRAYFSNYGTCVDIFAPGVDITSAWIGSTTANNTISGTSMATPHVAGAAAILLEKNPALTPAELKGNLQIKSIADVVTDAQPGSPNLLLYVGEGSGGGSIPPPPPTSTPCGAQISVNGTLLTSPNYPNQYDNNEQCQYNVDAPSTDLAVGIFFNYFDVEDSSTCDYDVLTIYDGTSSADPLIINLCGSALPNPVYSTGQSMYLEFSSDNVIKKPGFSANVYFYDADLVPTNPPAPIVTVAPTSAPCNSGSITTSGSEVTSPGYPNAYGNGVSCSTDVIASAGQVVLLSFTDFELEGSATCFYDKLAVYDGSSSSSPLIIELCGSDMPSPIYSSGPLMYMEFTTDSSVSYTGYNGTVTFIDESEVPTAPPPPTSGCGSVQSEPSGNLTTPGYPSQYSASLDCTAQIHSDDPAKTVTLTFNVFNVEYQETCNYDYVAVYDGPDDTATELGKFCGDTAPAPVSSTGPDMFVRFFSDGSVSDIGVHSSYVIN</sequence>
<keyword evidence="4 8" id="KW-0378">Hydrolase</keyword>
<accession>A0A2G8K9E4</accession>
<evidence type="ECO:0000259" key="12">
    <source>
        <dbReference type="PROSITE" id="PS01180"/>
    </source>
</evidence>
<gene>
    <name evidence="13" type="ORF">BSL78_18533</name>
</gene>
<reference evidence="13 14" key="1">
    <citation type="journal article" date="2017" name="PLoS Biol.">
        <title>The sea cucumber genome provides insights into morphological evolution and visceral regeneration.</title>
        <authorList>
            <person name="Zhang X."/>
            <person name="Sun L."/>
            <person name="Yuan J."/>
            <person name="Sun Y."/>
            <person name="Gao Y."/>
            <person name="Zhang L."/>
            <person name="Li S."/>
            <person name="Dai H."/>
            <person name="Hamel J.F."/>
            <person name="Liu C."/>
            <person name="Yu Y."/>
            <person name="Liu S."/>
            <person name="Lin W."/>
            <person name="Guo K."/>
            <person name="Jin S."/>
            <person name="Xu P."/>
            <person name="Storey K.B."/>
            <person name="Huan P."/>
            <person name="Zhang T."/>
            <person name="Zhou Y."/>
            <person name="Zhang J."/>
            <person name="Lin C."/>
            <person name="Li X."/>
            <person name="Xing L."/>
            <person name="Huo D."/>
            <person name="Sun M."/>
            <person name="Wang L."/>
            <person name="Mercier A."/>
            <person name="Li F."/>
            <person name="Yang H."/>
            <person name="Xiang J."/>
        </authorList>
    </citation>
    <scope>NUCLEOTIDE SEQUENCE [LARGE SCALE GENOMIC DNA]</scope>
    <source>
        <strain evidence="13">Shaxun</strain>
        <tissue evidence="13">Muscle</tissue>
    </source>
</reference>
<dbReference type="SUPFAM" id="SSF52743">
    <property type="entry name" value="Subtilisin-like"/>
    <property type="match status" value="1"/>
</dbReference>
<feature type="disulfide bond" evidence="7">
    <location>
        <begin position="485"/>
        <end position="512"/>
    </location>
</feature>
<dbReference type="GO" id="GO:0004252">
    <property type="term" value="F:serine-type endopeptidase activity"/>
    <property type="evidence" value="ECO:0007669"/>
    <property type="project" value="UniProtKB-UniRule"/>
</dbReference>
<keyword evidence="3" id="KW-0677">Repeat</keyword>
<dbReference type="EMBL" id="MRZV01000766">
    <property type="protein sequence ID" value="PIK44612.1"/>
    <property type="molecule type" value="Genomic_DNA"/>
</dbReference>
<dbReference type="SUPFAM" id="SSF49854">
    <property type="entry name" value="Spermadhesin, CUB domain"/>
    <property type="match status" value="3"/>
</dbReference>
<evidence type="ECO:0000256" key="3">
    <source>
        <dbReference type="ARBA" id="ARBA00022737"/>
    </source>
</evidence>
<dbReference type="PANTHER" id="PTHR24251">
    <property type="entry name" value="OVOCHYMASE-RELATED"/>
    <property type="match status" value="1"/>
</dbReference>
<evidence type="ECO:0000256" key="8">
    <source>
        <dbReference type="PROSITE-ProRule" id="PRU01240"/>
    </source>
</evidence>
<keyword evidence="2 8" id="KW-0645">Protease</keyword>
<feature type="compositionally biased region" description="Polar residues" evidence="10">
    <location>
        <begin position="613"/>
        <end position="623"/>
    </location>
</feature>